<proteinExistence type="predicted"/>
<dbReference type="Proteomes" id="UP000704712">
    <property type="component" value="Unassembled WGS sequence"/>
</dbReference>
<feature type="region of interest" description="Disordered" evidence="1">
    <location>
        <begin position="1"/>
        <end position="23"/>
    </location>
</feature>
<accession>A0A8S9TS39</accession>
<dbReference type="AlphaFoldDB" id="A0A8S9TS39"/>
<evidence type="ECO:0000256" key="1">
    <source>
        <dbReference type="SAM" id="MobiDB-lite"/>
    </source>
</evidence>
<comment type="caution">
    <text evidence="2">The sequence shown here is derived from an EMBL/GenBank/DDBJ whole genome shotgun (WGS) entry which is preliminary data.</text>
</comment>
<feature type="compositionally biased region" description="Polar residues" evidence="1">
    <location>
        <begin position="1"/>
        <end position="10"/>
    </location>
</feature>
<feature type="non-terminal residue" evidence="2">
    <location>
        <position position="1"/>
    </location>
</feature>
<name>A0A8S9TS39_PHYIN</name>
<dbReference type="EMBL" id="JAACNO010002738">
    <property type="protein sequence ID" value="KAF4131491.1"/>
    <property type="molecule type" value="Genomic_DNA"/>
</dbReference>
<sequence length="294" mass="33798">ISDRSITPSDGRSDDIDMTEQHSTANLKLSKSLCPMAKEEKELMQNKPGFRYLKETMKWDLRLGGTIFKHTQTKISQNRDDNRYFVAGYLPQFMEVPSRGVARQKERPSSPPLSPRPPPVRVIPQCLLPNTHKAIAWCTMCTELKKSDNPIIIQCLKLRKCRYTPCKQASPYATCSWRKQLLVSLDRNVVSLFDFCELLIKVLLPQSRPQKDFAKPMARAGMKPARTMLLHIRLRPSELPYLQTVENVACYYRHSELGGVVTQLLSSWRLSISWLSMARRKNLSHSHLTGTWLD</sequence>
<reference evidence="2" key="1">
    <citation type="submission" date="2020-03" db="EMBL/GenBank/DDBJ databases">
        <title>Hybrid Assembly of Korean Phytophthora infestans isolates.</title>
        <authorList>
            <person name="Prokchorchik M."/>
            <person name="Lee Y."/>
            <person name="Seo J."/>
            <person name="Cho J.-H."/>
            <person name="Park Y.-E."/>
            <person name="Jang D.-C."/>
            <person name="Im J.-S."/>
            <person name="Choi J.-G."/>
            <person name="Park H.-J."/>
            <person name="Lee G.-B."/>
            <person name="Lee Y.-G."/>
            <person name="Hong S.-Y."/>
            <person name="Cho K."/>
            <person name="Sohn K.H."/>
        </authorList>
    </citation>
    <scope>NUCLEOTIDE SEQUENCE</scope>
    <source>
        <strain evidence="2">KR_2_A2</strain>
    </source>
</reference>
<gene>
    <name evidence="2" type="ORF">GN958_ATG19320</name>
</gene>
<feature type="compositionally biased region" description="Pro residues" evidence="1">
    <location>
        <begin position="109"/>
        <end position="118"/>
    </location>
</feature>
<feature type="region of interest" description="Disordered" evidence="1">
    <location>
        <begin position="99"/>
        <end position="118"/>
    </location>
</feature>
<evidence type="ECO:0000313" key="3">
    <source>
        <dbReference type="Proteomes" id="UP000704712"/>
    </source>
</evidence>
<organism evidence="2 3">
    <name type="scientific">Phytophthora infestans</name>
    <name type="common">Potato late blight agent</name>
    <name type="synonym">Botrytis infestans</name>
    <dbReference type="NCBI Taxonomy" id="4787"/>
    <lineage>
        <taxon>Eukaryota</taxon>
        <taxon>Sar</taxon>
        <taxon>Stramenopiles</taxon>
        <taxon>Oomycota</taxon>
        <taxon>Peronosporomycetes</taxon>
        <taxon>Peronosporales</taxon>
        <taxon>Peronosporaceae</taxon>
        <taxon>Phytophthora</taxon>
    </lineage>
</organism>
<evidence type="ECO:0000313" key="2">
    <source>
        <dbReference type="EMBL" id="KAF4131491.1"/>
    </source>
</evidence>
<protein>
    <submittedName>
        <fullName evidence="2">Uncharacterized protein</fullName>
    </submittedName>
</protein>